<feature type="region of interest" description="Disordered" evidence="1">
    <location>
        <begin position="149"/>
        <end position="169"/>
    </location>
</feature>
<keyword evidence="3" id="KW-1185">Reference proteome</keyword>
<name>A0A699ZG26_HAELA</name>
<comment type="caution">
    <text evidence="2">The sequence shown here is derived from an EMBL/GenBank/DDBJ whole genome shotgun (WGS) entry which is preliminary data.</text>
</comment>
<evidence type="ECO:0000313" key="3">
    <source>
        <dbReference type="Proteomes" id="UP000485058"/>
    </source>
</evidence>
<dbReference type="Proteomes" id="UP000485058">
    <property type="component" value="Unassembled WGS sequence"/>
</dbReference>
<gene>
    <name evidence="2" type="ORF">HaLaN_17239</name>
</gene>
<evidence type="ECO:0000256" key="1">
    <source>
        <dbReference type="SAM" id="MobiDB-lite"/>
    </source>
</evidence>
<organism evidence="2 3">
    <name type="scientific">Haematococcus lacustris</name>
    <name type="common">Green alga</name>
    <name type="synonym">Haematococcus pluvialis</name>
    <dbReference type="NCBI Taxonomy" id="44745"/>
    <lineage>
        <taxon>Eukaryota</taxon>
        <taxon>Viridiplantae</taxon>
        <taxon>Chlorophyta</taxon>
        <taxon>core chlorophytes</taxon>
        <taxon>Chlorophyceae</taxon>
        <taxon>CS clade</taxon>
        <taxon>Chlamydomonadales</taxon>
        <taxon>Haematococcaceae</taxon>
        <taxon>Haematococcus</taxon>
    </lineage>
</organism>
<accession>A0A699ZG26</accession>
<dbReference type="EMBL" id="BLLF01001585">
    <property type="protein sequence ID" value="GFH20160.1"/>
    <property type="molecule type" value="Genomic_DNA"/>
</dbReference>
<evidence type="ECO:0000313" key="2">
    <source>
        <dbReference type="EMBL" id="GFH20160.1"/>
    </source>
</evidence>
<proteinExistence type="predicted"/>
<protein>
    <submittedName>
        <fullName evidence="2">Uncharacterized protein</fullName>
    </submittedName>
</protein>
<sequence>MELPAVLELMSMRIHSDAIDGVDVLDFAQRLPELRKEVRREEAAAAMARQTAKAEMKAAAATHRVGQVVVDVGDHEGQHRLAAAYALTYDGRDYSHTTVEEANKLSVRELQAYLRFHQQEVMKGWLKPKLKAEYGGGLACSPEPIGHARILQGGKRPADEPDSRGASDRMSRRVAGEVQVFLCALLQAAGVRETDVPAQGSLAYSFSDEAARPVVPFLYQRALRCGRGGQYVARGWRLDAVLVGKAKLVFAVHVCSQALVAIRQWGGGFAVGFVAEPGLRLVPCGRAVGLGVGELWV</sequence>
<feature type="compositionally biased region" description="Basic and acidic residues" evidence="1">
    <location>
        <begin position="156"/>
        <end position="169"/>
    </location>
</feature>
<dbReference type="AlphaFoldDB" id="A0A699ZG26"/>
<reference evidence="2 3" key="1">
    <citation type="submission" date="2020-02" db="EMBL/GenBank/DDBJ databases">
        <title>Draft genome sequence of Haematococcus lacustris strain NIES-144.</title>
        <authorList>
            <person name="Morimoto D."/>
            <person name="Nakagawa S."/>
            <person name="Yoshida T."/>
            <person name="Sawayama S."/>
        </authorList>
    </citation>
    <scope>NUCLEOTIDE SEQUENCE [LARGE SCALE GENOMIC DNA]</scope>
    <source>
        <strain evidence="2 3">NIES-144</strain>
    </source>
</reference>